<keyword evidence="1 3" id="KW-0378">Hydrolase</keyword>
<dbReference type="PANTHER" id="PTHR48081">
    <property type="entry name" value="AB HYDROLASE SUPERFAMILY PROTEIN C4A8.06C"/>
    <property type="match status" value="1"/>
</dbReference>
<dbReference type="OrthoDB" id="420264at2759"/>
<comment type="function">
    <text evidence="3">Catalyzes the hydrolysis of N-formyl-L-kynurenine to L-kynurenine, the second step in the kynurenine pathway of tryptophan degradation. Kynurenine may be further oxidized to nicotinic acid, NAD(H) and NADP(H). Required for elimination of toxic metabolites.</text>
</comment>
<protein>
    <recommendedName>
        <fullName evidence="3">Kynurenine formamidase</fullName>
        <shortName evidence="3">KFA</shortName>
        <shortName evidence="3">KFase</shortName>
        <ecNumber evidence="3">3.5.1.9</ecNumber>
    </recommendedName>
    <alternativeName>
        <fullName evidence="3">Arylformamidase</fullName>
    </alternativeName>
    <alternativeName>
        <fullName evidence="3">N-formylkynurenine formamidase</fullName>
        <shortName evidence="3">FKF</shortName>
    </alternativeName>
</protein>
<sequence>MAEIVSYGDHELQKLKFFRFRKDKDACLVLIHGGAWNDPANTYNDFEFLSQCLQEYPDFSDNIVGINYRLSPEIKHPAHLEDVALAISTLVEKYKQTKLKLVGHSAGATLIIQLLDYQEITHSGYQNVNESQSNEESTPKEHNEPQGLLQGVDIQAVYLLDGIYDISSLLEEYPDYISFVSKAFCNEDHYRDATQVSSKRIESWCSELKPQRSPEITIVQSLEDELLSFAQTELFTGFLARRNIRFKLLVDSLGQHEDVYKNRKVADIITGN</sequence>
<dbReference type="OMA" id="DHYDIMK"/>
<evidence type="ECO:0000313" key="6">
    <source>
        <dbReference type="Proteomes" id="UP000005222"/>
    </source>
</evidence>
<gene>
    <name evidence="5" type="primary">Piso0_001940</name>
    <name evidence="3" type="synonym">BNA7</name>
    <name evidence="5" type="ORF">GNLVRS01_PISO0F01237g</name>
</gene>
<keyword evidence="2 3" id="KW-0823">Tryptophan catabolism</keyword>
<comment type="catalytic activity">
    <reaction evidence="3">
        <text>N-formyl-L-kynurenine + H2O = L-kynurenine + formate + H(+)</text>
        <dbReference type="Rhea" id="RHEA:13009"/>
        <dbReference type="ChEBI" id="CHEBI:15377"/>
        <dbReference type="ChEBI" id="CHEBI:15378"/>
        <dbReference type="ChEBI" id="CHEBI:15740"/>
        <dbReference type="ChEBI" id="CHEBI:57959"/>
        <dbReference type="ChEBI" id="CHEBI:58629"/>
        <dbReference type="EC" id="3.5.1.9"/>
    </reaction>
</comment>
<feature type="active site" description="Nucleophile" evidence="3">
    <location>
        <position position="105"/>
    </location>
</feature>
<dbReference type="HAMAP" id="MF_03014">
    <property type="entry name" value="KFase"/>
    <property type="match status" value="1"/>
</dbReference>
<dbReference type="InterPro" id="IPR029058">
    <property type="entry name" value="AB_hydrolase_fold"/>
</dbReference>
<dbReference type="STRING" id="559304.G8YM39"/>
<evidence type="ECO:0000256" key="2">
    <source>
        <dbReference type="ARBA" id="ARBA00023079"/>
    </source>
</evidence>
<evidence type="ECO:0000259" key="4">
    <source>
        <dbReference type="Pfam" id="PF20434"/>
    </source>
</evidence>
<dbReference type="ESTHER" id="picso-g8ym39">
    <property type="family name" value="Kynurenine-formamidase"/>
</dbReference>
<organism evidence="5 6">
    <name type="scientific">Pichia sorbitophila (strain ATCC MYA-4447 / BCRC 22081 / CBS 7064 / NBRC 10061 / NRRL Y-12695)</name>
    <name type="common">Hybrid yeast</name>
    <dbReference type="NCBI Taxonomy" id="559304"/>
    <lineage>
        <taxon>Eukaryota</taxon>
        <taxon>Fungi</taxon>
        <taxon>Dikarya</taxon>
        <taxon>Ascomycota</taxon>
        <taxon>Saccharomycotina</taxon>
        <taxon>Pichiomycetes</taxon>
        <taxon>Debaryomycetaceae</taxon>
        <taxon>Millerozyma</taxon>
    </lineage>
</organism>
<reference evidence="5 6" key="1">
    <citation type="journal article" date="2012" name="G3 (Bethesda)">
        <title>Pichia sorbitophila, an interspecies yeast hybrid reveals early steps of genome resolution following polyploidization.</title>
        <authorList>
            <person name="Leh Louis V."/>
            <person name="Despons L."/>
            <person name="Friedrich A."/>
            <person name="Martin T."/>
            <person name="Durrens P."/>
            <person name="Casaregola S."/>
            <person name="Neuveglise C."/>
            <person name="Fairhead C."/>
            <person name="Marck C."/>
            <person name="Cruz J.A."/>
            <person name="Straub M.L."/>
            <person name="Kugler V."/>
            <person name="Sacerdot C."/>
            <person name="Uzunov Z."/>
            <person name="Thierry A."/>
            <person name="Weiss S."/>
            <person name="Bleykasten C."/>
            <person name="De Montigny J."/>
            <person name="Jacques N."/>
            <person name="Jung P."/>
            <person name="Lemaire M."/>
            <person name="Mallet S."/>
            <person name="Morel G."/>
            <person name="Richard G.F."/>
            <person name="Sarkar A."/>
            <person name="Savel G."/>
            <person name="Schacherer J."/>
            <person name="Seret M.L."/>
            <person name="Talla E."/>
            <person name="Samson G."/>
            <person name="Jubin C."/>
            <person name="Poulain J."/>
            <person name="Vacherie B."/>
            <person name="Barbe V."/>
            <person name="Pelletier E."/>
            <person name="Sherman D.J."/>
            <person name="Westhof E."/>
            <person name="Weissenbach J."/>
            <person name="Baret P.V."/>
            <person name="Wincker P."/>
            <person name="Gaillardin C."/>
            <person name="Dujon B."/>
            <person name="Souciet J.L."/>
        </authorList>
    </citation>
    <scope>NUCLEOTIDE SEQUENCE [LARGE SCALE GENOMIC DNA]</scope>
    <source>
        <strain evidence="6">ATCC MYA-4447 / BCRC 22081 / CBS 7064 / NBRC 10061 / NRRL Y-12695</strain>
    </source>
</reference>
<comment type="pathway">
    <text evidence="3">Amino-acid degradation; L-tryptophan degradation via kynurenine pathway; L-kynurenine from L-tryptophan: step 2/2.</text>
</comment>
<dbReference type="AlphaFoldDB" id="G8YM39"/>
<dbReference type="PANTHER" id="PTHR48081:SF33">
    <property type="entry name" value="KYNURENINE FORMAMIDASE"/>
    <property type="match status" value="1"/>
</dbReference>
<name>G8YM39_PICSO</name>
<dbReference type="GO" id="GO:0019441">
    <property type="term" value="P:L-tryptophan catabolic process to kynurenine"/>
    <property type="evidence" value="ECO:0007669"/>
    <property type="project" value="UniProtKB-UniRule"/>
</dbReference>
<dbReference type="UniPathway" id="UPA00333">
    <property type="reaction ID" value="UER00454"/>
</dbReference>
<evidence type="ECO:0000313" key="5">
    <source>
        <dbReference type="EMBL" id="CCE88435.1"/>
    </source>
</evidence>
<accession>G8YM39</accession>
<dbReference type="GO" id="GO:0034354">
    <property type="term" value="P:'de novo' NAD+ biosynthetic process from L-tryptophan"/>
    <property type="evidence" value="ECO:0007669"/>
    <property type="project" value="UniProtKB-UniRule"/>
</dbReference>
<comment type="domain">
    <text evidence="3">The main chain amide nitrogen atoms of the second glycine and its adjacent residue in the HGGXW motif define the oxyanion hole, and stabilize the oxyanion that forms during the nucleophilic attack by the catalytic serine during substrate cleavage.</text>
</comment>
<dbReference type="EMBL" id="FO082054">
    <property type="protein sequence ID" value="CCE88435.1"/>
    <property type="molecule type" value="Genomic_DNA"/>
</dbReference>
<comment type="subunit">
    <text evidence="3">Homodimer.</text>
</comment>
<dbReference type="GO" id="GO:0004061">
    <property type="term" value="F:arylformamidase activity"/>
    <property type="evidence" value="ECO:0007669"/>
    <property type="project" value="UniProtKB-UniRule"/>
</dbReference>
<evidence type="ECO:0000256" key="1">
    <source>
        <dbReference type="ARBA" id="ARBA00022801"/>
    </source>
</evidence>
<dbReference type="SUPFAM" id="SSF53474">
    <property type="entry name" value="alpha/beta-Hydrolases"/>
    <property type="match status" value="1"/>
</dbReference>
<proteinExistence type="inferred from homology"/>
<comment type="similarity">
    <text evidence="3">Belongs to the kynurenine formamidase family.</text>
</comment>
<feature type="active site" evidence="3">
    <location>
        <position position="224"/>
    </location>
</feature>
<dbReference type="InterPro" id="IPR049492">
    <property type="entry name" value="BD-FAE-like_dom"/>
</dbReference>
<dbReference type="InterPro" id="IPR027519">
    <property type="entry name" value="KFase_ver/fungi-typ"/>
</dbReference>
<dbReference type="EC" id="3.5.1.9" evidence="3"/>
<keyword evidence="6" id="KW-1185">Reference proteome</keyword>
<dbReference type="FunCoup" id="G8YM39">
    <property type="interactions" value="224"/>
</dbReference>
<feature type="domain" description="BD-FAE-like" evidence="4">
    <location>
        <begin position="23"/>
        <end position="236"/>
    </location>
</feature>
<dbReference type="InterPro" id="IPR050300">
    <property type="entry name" value="GDXG_lipolytic_enzyme"/>
</dbReference>
<dbReference type="HOGENOM" id="CLU_016852_1_0_1"/>
<dbReference type="Gene3D" id="3.40.50.1820">
    <property type="entry name" value="alpha/beta hydrolase"/>
    <property type="match status" value="1"/>
</dbReference>
<feature type="short sequence motif" description="HGGXW" evidence="3">
    <location>
        <begin position="32"/>
        <end position="36"/>
    </location>
</feature>
<dbReference type="Proteomes" id="UP000005222">
    <property type="component" value="Chromosome F"/>
</dbReference>
<dbReference type="eggNOG" id="ENOG502S28Q">
    <property type="taxonomic scope" value="Eukaryota"/>
</dbReference>
<feature type="active site" evidence="3">
    <location>
        <position position="256"/>
    </location>
</feature>
<evidence type="ECO:0000256" key="3">
    <source>
        <dbReference type="HAMAP-Rule" id="MF_03014"/>
    </source>
</evidence>
<dbReference type="Pfam" id="PF20434">
    <property type="entry name" value="BD-FAE"/>
    <property type="match status" value="1"/>
</dbReference>
<dbReference type="InParanoid" id="G8YM39"/>